<evidence type="ECO:0000313" key="1">
    <source>
        <dbReference type="EMBL" id="KAJ1132905.1"/>
    </source>
</evidence>
<keyword evidence="2" id="KW-1185">Reference proteome</keyword>
<proteinExistence type="predicted"/>
<accession>A0AAV7Q4D5</accession>
<dbReference type="AlphaFoldDB" id="A0AAV7Q4D5"/>
<dbReference type="EMBL" id="JANPWB010000011">
    <property type="protein sequence ID" value="KAJ1132905.1"/>
    <property type="molecule type" value="Genomic_DNA"/>
</dbReference>
<name>A0AAV7Q4D5_PLEWA</name>
<sequence>MHRGHIRGDGLCRQGPEPCLIQQPSFTAPRLLSTRTGHVRLSKRCVDGAAAERTRRERGCATTTLLGLQQPSSQAPRLLSTRTGHVRLSKRCVNGSDA</sequence>
<organism evidence="1 2">
    <name type="scientific">Pleurodeles waltl</name>
    <name type="common">Iberian ribbed newt</name>
    <dbReference type="NCBI Taxonomy" id="8319"/>
    <lineage>
        <taxon>Eukaryota</taxon>
        <taxon>Metazoa</taxon>
        <taxon>Chordata</taxon>
        <taxon>Craniata</taxon>
        <taxon>Vertebrata</taxon>
        <taxon>Euteleostomi</taxon>
        <taxon>Amphibia</taxon>
        <taxon>Batrachia</taxon>
        <taxon>Caudata</taxon>
        <taxon>Salamandroidea</taxon>
        <taxon>Salamandridae</taxon>
        <taxon>Pleurodelinae</taxon>
        <taxon>Pleurodeles</taxon>
    </lineage>
</organism>
<protein>
    <submittedName>
        <fullName evidence="1">Uncharacterized protein</fullName>
    </submittedName>
</protein>
<dbReference type="Proteomes" id="UP001066276">
    <property type="component" value="Chromosome 7"/>
</dbReference>
<evidence type="ECO:0000313" key="2">
    <source>
        <dbReference type="Proteomes" id="UP001066276"/>
    </source>
</evidence>
<reference evidence="1" key="1">
    <citation type="journal article" date="2022" name="bioRxiv">
        <title>Sequencing and chromosome-scale assembly of the giantPleurodeles waltlgenome.</title>
        <authorList>
            <person name="Brown T."/>
            <person name="Elewa A."/>
            <person name="Iarovenko S."/>
            <person name="Subramanian E."/>
            <person name="Araus A.J."/>
            <person name="Petzold A."/>
            <person name="Susuki M."/>
            <person name="Suzuki K.-i.T."/>
            <person name="Hayashi T."/>
            <person name="Toyoda A."/>
            <person name="Oliveira C."/>
            <person name="Osipova E."/>
            <person name="Leigh N.D."/>
            <person name="Simon A."/>
            <person name="Yun M.H."/>
        </authorList>
    </citation>
    <scope>NUCLEOTIDE SEQUENCE</scope>
    <source>
        <strain evidence="1">20211129_DDA</strain>
        <tissue evidence="1">Liver</tissue>
    </source>
</reference>
<gene>
    <name evidence="1" type="ORF">NDU88_011206</name>
</gene>
<comment type="caution">
    <text evidence="1">The sequence shown here is derived from an EMBL/GenBank/DDBJ whole genome shotgun (WGS) entry which is preliminary data.</text>
</comment>